<feature type="transmembrane region" description="Helical" evidence="1">
    <location>
        <begin position="106"/>
        <end position="127"/>
    </location>
</feature>
<keyword evidence="1" id="KW-1133">Transmembrane helix</keyword>
<evidence type="ECO:0000313" key="3">
    <source>
        <dbReference type="EMBL" id="KAI5064266.1"/>
    </source>
</evidence>
<sequence length="230" mass="24183">MAFLGRAPALLSCSAPVVLSFVHDSMGACRPARRPVAILGRAPALLSCSVPVVLPCLHGVVENMLACVAWLFSLVYGVVGRVSVPCLSAVMRCCGLSSCSPIYGGFWPRLCSVVLLCGCLVFLVRWFMVDWGRALVLCCSVSRDCAALFSCLLRRSEVALEHVVSCCSVDSGRAALFGRRLRRSMADLGCRSVVLLLFPVMSTSPPSACGGSGHSVVLILGACGIVDGIG</sequence>
<name>A0A9D4UA47_ADICA</name>
<evidence type="ECO:0000313" key="4">
    <source>
        <dbReference type="Proteomes" id="UP000886520"/>
    </source>
</evidence>
<keyword evidence="4" id="KW-1185">Reference proteome</keyword>
<protein>
    <submittedName>
        <fullName evidence="3">Uncharacterized protein</fullName>
    </submittedName>
</protein>
<dbReference type="EMBL" id="JABFUD020000020">
    <property type="protein sequence ID" value="KAI5064266.1"/>
    <property type="molecule type" value="Genomic_DNA"/>
</dbReference>
<keyword evidence="1" id="KW-0472">Membrane</keyword>
<organism evidence="3 4">
    <name type="scientific">Adiantum capillus-veneris</name>
    <name type="common">Maidenhair fern</name>
    <dbReference type="NCBI Taxonomy" id="13818"/>
    <lineage>
        <taxon>Eukaryota</taxon>
        <taxon>Viridiplantae</taxon>
        <taxon>Streptophyta</taxon>
        <taxon>Embryophyta</taxon>
        <taxon>Tracheophyta</taxon>
        <taxon>Polypodiopsida</taxon>
        <taxon>Polypodiidae</taxon>
        <taxon>Polypodiales</taxon>
        <taxon>Pteridineae</taxon>
        <taxon>Pteridaceae</taxon>
        <taxon>Vittarioideae</taxon>
        <taxon>Adiantum</taxon>
    </lineage>
</organism>
<feature type="transmembrane region" description="Helical" evidence="1">
    <location>
        <begin position="37"/>
        <end position="57"/>
    </location>
</feature>
<evidence type="ECO:0000256" key="2">
    <source>
        <dbReference type="SAM" id="SignalP"/>
    </source>
</evidence>
<dbReference type="AlphaFoldDB" id="A0A9D4UA47"/>
<gene>
    <name evidence="3" type="ORF">GOP47_0020936</name>
</gene>
<evidence type="ECO:0000256" key="1">
    <source>
        <dbReference type="SAM" id="Phobius"/>
    </source>
</evidence>
<feature type="signal peptide" evidence="2">
    <location>
        <begin position="1"/>
        <end position="20"/>
    </location>
</feature>
<proteinExistence type="predicted"/>
<comment type="caution">
    <text evidence="3">The sequence shown here is derived from an EMBL/GenBank/DDBJ whole genome shotgun (WGS) entry which is preliminary data.</text>
</comment>
<keyword evidence="1" id="KW-0812">Transmembrane</keyword>
<feature type="transmembrane region" description="Helical" evidence="1">
    <location>
        <begin position="64"/>
        <end position="82"/>
    </location>
</feature>
<feature type="chain" id="PRO_5039205425" evidence="2">
    <location>
        <begin position="21"/>
        <end position="230"/>
    </location>
</feature>
<dbReference type="Proteomes" id="UP000886520">
    <property type="component" value="Chromosome 20"/>
</dbReference>
<keyword evidence="2" id="KW-0732">Signal</keyword>
<accession>A0A9D4UA47</accession>
<reference evidence="3" key="1">
    <citation type="submission" date="2021-01" db="EMBL/GenBank/DDBJ databases">
        <title>Adiantum capillus-veneris genome.</title>
        <authorList>
            <person name="Fang Y."/>
            <person name="Liao Q."/>
        </authorList>
    </citation>
    <scope>NUCLEOTIDE SEQUENCE</scope>
    <source>
        <strain evidence="3">H3</strain>
        <tissue evidence="3">Leaf</tissue>
    </source>
</reference>